<protein>
    <submittedName>
        <fullName evidence="13">Uncharacterized protein</fullName>
    </submittedName>
</protein>
<evidence type="ECO:0000256" key="5">
    <source>
        <dbReference type="ARBA" id="ARBA00022692"/>
    </source>
</evidence>
<reference evidence="13" key="1">
    <citation type="submission" date="2015-11" db="EMBL/GenBank/DDBJ databases">
        <title>De novo transcriptome assembly of four potential Pierce s Disease insect vectors from Arizona vineyards.</title>
        <authorList>
            <person name="Tassone E.E."/>
        </authorList>
    </citation>
    <scope>NUCLEOTIDE SEQUENCE</scope>
</reference>
<dbReference type="EMBL" id="GECZ01006527">
    <property type="protein sequence ID" value="JAS63242.1"/>
    <property type="molecule type" value="Transcribed_RNA"/>
</dbReference>
<feature type="non-terminal residue" evidence="13">
    <location>
        <position position="204"/>
    </location>
</feature>
<evidence type="ECO:0000256" key="1">
    <source>
        <dbReference type="ARBA" id="ARBA00004141"/>
    </source>
</evidence>
<accession>A0A1B6GLB2</accession>
<evidence type="ECO:0000256" key="11">
    <source>
        <dbReference type="ARBA" id="ARBA00023303"/>
    </source>
</evidence>
<proteinExistence type="inferred from homology"/>
<evidence type="ECO:0000256" key="3">
    <source>
        <dbReference type="ARBA" id="ARBA00022448"/>
    </source>
</evidence>
<keyword evidence="3 12" id="KW-0813">Transport</keyword>
<dbReference type="Gene3D" id="1.10.287.820">
    <property type="entry name" value="Acid-sensing ion channel domain"/>
    <property type="match status" value="1"/>
</dbReference>
<dbReference type="GO" id="GO:0005886">
    <property type="term" value="C:plasma membrane"/>
    <property type="evidence" value="ECO:0007669"/>
    <property type="project" value="TreeGrafter"/>
</dbReference>
<evidence type="ECO:0000256" key="7">
    <source>
        <dbReference type="ARBA" id="ARBA00023053"/>
    </source>
</evidence>
<sequence length="204" mass="23535">TQGFRVSMTNPAEIPTDNHFYFLPTSGLTLMAIEPKVMDTSEALRLYSPNKRHCFFPSERRLAYFSTYTQNNCELECLTNFTLRSCNCVEFYMPRNKTTLICDIGSTSCAFKAGVDLTRDFMRQKIKKIKVDNDCNCLPSCKTIDYKAEISQSNIELNEILQVLETDSEEYRNISANFLYVFFKDPDFIAMRRGELYGFADLIA</sequence>
<evidence type="ECO:0000256" key="6">
    <source>
        <dbReference type="ARBA" id="ARBA00022989"/>
    </source>
</evidence>
<dbReference type="GO" id="GO:0015280">
    <property type="term" value="F:ligand-gated sodium channel activity"/>
    <property type="evidence" value="ECO:0007669"/>
    <property type="project" value="TreeGrafter"/>
</dbReference>
<evidence type="ECO:0000256" key="8">
    <source>
        <dbReference type="ARBA" id="ARBA00023065"/>
    </source>
</evidence>
<dbReference type="PANTHER" id="PTHR11690:SF288">
    <property type="entry name" value="AMILORIDE-SENSITIVE NA+ CHANNEL-RELATED"/>
    <property type="match status" value="1"/>
</dbReference>
<dbReference type="Pfam" id="PF00858">
    <property type="entry name" value="ASC"/>
    <property type="match status" value="1"/>
</dbReference>
<comment type="similarity">
    <text evidence="2 12">Belongs to the amiloride-sensitive sodium channel (TC 1.A.6) family.</text>
</comment>
<evidence type="ECO:0000256" key="10">
    <source>
        <dbReference type="ARBA" id="ARBA00023201"/>
    </source>
</evidence>
<evidence type="ECO:0000256" key="9">
    <source>
        <dbReference type="ARBA" id="ARBA00023136"/>
    </source>
</evidence>
<keyword evidence="9" id="KW-0472">Membrane</keyword>
<keyword evidence="4 12" id="KW-0894">Sodium channel</keyword>
<keyword evidence="5 12" id="KW-0812">Transmembrane</keyword>
<keyword evidence="8 12" id="KW-0406">Ion transport</keyword>
<gene>
    <name evidence="13" type="ORF">g.323</name>
</gene>
<dbReference type="InterPro" id="IPR001873">
    <property type="entry name" value="ENaC"/>
</dbReference>
<comment type="subcellular location">
    <subcellularLocation>
        <location evidence="1">Membrane</location>
        <topology evidence="1">Multi-pass membrane protein</topology>
    </subcellularLocation>
</comment>
<evidence type="ECO:0000256" key="12">
    <source>
        <dbReference type="RuleBase" id="RU000679"/>
    </source>
</evidence>
<keyword evidence="10 12" id="KW-0739">Sodium transport</keyword>
<feature type="non-terminal residue" evidence="13">
    <location>
        <position position="1"/>
    </location>
</feature>
<dbReference type="AlphaFoldDB" id="A0A1B6GLB2"/>
<evidence type="ECO:0000256" key="2">
    <source>
        <dbReference type="ARBA" id="ARBA00007193"/>
    </source>
</evidence>
<keyword evidence="6" id="KW-1133">Transmembrane helix</keyword>
<name>A0A1B6GLB2_9HEMI</name>
<evidence type="ECO:0000313" key="13">
    <source>
        <dbReference type="EMBL" id="JAS63242.1"/>
    </source>
</evidence>
<keyword evidence="11 12" id="KW-0407">Ion channel</keyword>
<organism evidence="13">
    <name type="scientific">Cuerna arida</name>
    <dbReference type="NCBI Taxonomy" id="1464854"/>
    <lineage>
        <taxon>Eukaryota</taxon>
        <taxon>Metazoa</taxon>
        <taxon>Ecdysozoa</taxon>
        <taxon>Arthropoda</taxon>
        <taxon>Hexapoda</taxon>
        <taxon>Insecta</taxon>
        <taxon>Pterygota</taxon>
        <taxon>Neoptera</taxon>
        <taxon>Paraneoptera</taxon>
        <taxon>Hemiptera</taxon>
        <taxon>Auchenorrhyncha</taxon>
        <taxon>Membracoidea</taxon>
        <taxon>Cicadellidae</taxon>
        <taxon>Cicadellinae</taxon>
        <taxon>Proconiini</taxon>
        <taxon>Cuerna</taxon>
    </lineage>
</organism>
<dbReference type="PANTHER" id="PTHR11690">
    <property type="entry name" value="AMILORIDE-SENSITIVE SODIUM CHANNEL-RELATED"/>
    <property type="match status" value="1"/>
</dbReference>
<keyword evidence="7" id="KW-0915">Sodium</keyword>
<evidence type="ECO:0000256" key="4">
    <source>
        <dbReference type="ARBA" id="ARBA00022461"/>
    </source>
</evidence>